<sequence>MSKNVVYDALFPIYQELNDLVSEENMLKIYSYWRGSQFSLSMRLYDSKQLRPILKASRTSNKDLIRLYGYSERWIRDNRR</sequence>
<evidence type="ECO:0008006" key="3">
    <source>
        <dbReference type="Google" id="ProtNLM"/>
    </source>
</evidence>
<evidence type="ECO:0000313" key="1">
    <source>
        <dbReference type="EMBL" id="TGD17612.1"/>
    </source>
</evidence>
<accession>A0A4Z0J8G8</accession>
<comment type="caution">
    <text evidence="1">The sequence shown here is derived from an EMBL/GenBank/DDBJ whole genome shotgun (WGS) entry which is preliminary data.</text>
</comment>
<proteinExistence type="predicted"/>
<dbReference type="AlphaFoldDB" id="A0A4Z0J8G8"/>
<keyword evidence="2" id="KW-1185">Reference proteome</keyword>
<organism evidence="1 2">
    <name type="scientific">Levilactobacillus suantsaiihabitans</name>
    <dbReference type="NCBI Taxonomy" id="2487722"/>
    <lineage>
        <taxon>Bacteria</taxon>
        <taxon>Bacillati</taxon>
        <taxon>Bacillota</taxon>
        <taxon>Bacilli</taxon>
        <taxon>Lactobacillales</taxon>
        <taxon>Lactobacillaceae</taxon>
        <taxon>Levilactobacillus</taxon>
    </lineage>
</organism>
<gene>
    <name evidence="1" type="ORF">EGT51_11600</name>
</gene>
<reference evidence="1 2" key="1">
    <citation type="submission" date="2018-10" db="EMBL/GenBank/DDBJ databases">
        <title>Lactobacillus sp. R7 and Lactobacillus sp. R19 isolated from fermented mustard green product of Taiwan.</title>
        <authorList>
            <person name="Lin S.-T."/>
        </authorList>
    </citation>
    <scope>NUCLEOTIDE SEQUENCE [LARGE SCALE GENOMIC DNA]</scope>
    <source>
        <strain evidence="1 2">BCRC 81129</strain>
    </source>
</reference>
<evidence type="ECO:0000313" key="2">
    <source>
        <dbReference type="Proteomes" id="UP000297348"/>
    </source>
</evidence>
<dbReference type="EMBL" id="RKLX01000026">
    <property type="protein sequence ID" value="TGD17612.1"/>
    <property type="molecule type" value="Genomic_DNA"/>
</dbReference>
<dbReference type="Proteomes" id="UP000297348">
    <property type="component" value="Unassembled WGS sequence"/>
</dbReference>
<protein>
    <recommendedName>
        <fullName evidence="3">Mor transcription activator domain-containing protein</fullName>
    </recommendedName>
</protein>
<name>A0A4Z0J8G8_9LACO</name>